<dbReference type="Proteomes" id="UP000324585">
    <property type="component" value="Unassembled WGS sequence"/>
</dbReference>
<accession>A0A5J4YV29</accession>
<dbReference type="EMBL" id="VRMN01000004">
    <property type="protein sequence ID" value="KAA8495115.1"/>
    <property type="molecule type" value="Genomic_DNA"/>
</dbReference>
<evidence type="ECO:0000313" key="6">
    <source>
        <dbReference type="Proteomes" id="UP000324585"/>
    </source>
</evidence>
<dbReference type="Pfam" id="PF00400">
    <property type="entry name" value="WD40"/>
    <property type="match status" value="2"/>
</dbReference>
<dbReference type="InterPro" id="IPR036322">
    <property type="entry name" value="WD40_repeat_dom_sf"/>
</dbReference>
<gene>
    <name evidence="5" type="ORF">FVE85_3356</name>
</gene>
<dbReference type="AlphaFoldDB" id="A0A5J4YV29"/>
<dbReference type="InterPro" id="IPR015943">
    <property type="entry name" value="WD40/YVTN_repeat-like_dom_sf"/>
</dbReference>
<organism evidence="5 6">
    <name type="scientific">Porphyridium purpureum</name>
    <name type="common">Red alga</name>
    <name type="synonym">Porphyridium cruentum</name>
    <dbReference type="NCBI Taxonomy" id="35688"/>
    <lineage>
        <taxon>Eukaryota</taxon>
        <taxon>Rhodophyta</taxon>
        <taxon>Bangiophyceae</taxon>
        <taxon>Porphyridiales</taxon>
        <taxon>Porphyridiaceae</taxon>
        <taxon>Porphyridium</taxon>
    </lineage>
</organism>
<dbReference type="InterPro" id="IPR042453">
    <property type="entry name" value="WDR53"/>
</dbReference>
<reference evidence="6" key="1">
    <citation type="journal article" date="2019" name="Nat. Commun.">
        <title>Expansion of phycobilisome linker gene families in mesophilic red algae.</title>
        <authorList>
            <person name="Lee J."/>
            <person name="Kim D."/>
            <person name="Bhattacharya D."/>
            <person name="Yoon H.S."/>
        </authorList>
    </citation>
    <scope>NUCLEOTIDE SEQUENCE [LARGE SCALE GENOMIC DNA]</scope>
    <source>
        <strain evidence="6">CCMP 1328</strain>
    </source>
</reference>
<evidence type="ECO:0000256" key="1">
    <source>
        <dbReference type="ARBA" id="ARBA00022574"/>
    </source>
</evidence>
<keyword evidence="1 3" id="KW-0853">WD repeat</keyword>
<evidence type="ECO:0000256" key="3">
    <source>
        <dbReference type="PROSITE-ProRule" id="PRU00221"/>
    </source>
</evidence>
<dbReference type="PROSITE" id="PS50082">
    <property type="entry name" value="WD_REPEATS_2"/>
    <property type="match status" value="2"/>
</dbReference>
<proteinExistence type="predicted"/>
<keyword evidence="6" id="KW-1185">Reference proteome</keyword>
<name>A0A5J4YV29_PORPP</name>
<dbReference type="SUPFAM" id="SSF50978">
    <property type="entry name" value="WD40 repeat-like"/>
    <property type="match status" value="1"/>
</dbReference>
<dbReference type="Gene3D" id="2.130.10.10">
    <property type="entry name" value="YVTN repeat-like/Quinoprotein amine dehydrogenase"/>
    <property type="match status" value="3"/>
</dbReference>
<sequence length="402" mass="43150">MDFAPEDTDSALAAAGVQRVRVSGHKHEVLCVCSGAQQPHQPYAQILSGSADGTVRVWDLGRDDVKRARASRCLLVPEKCAVQAVAVSPTGRPHEVFAAAGTMLYSFDLRADGVLLREPFWSRGVPGTTSNNVLSALAKETDAHVNEINSIDVSVNGQHAAVCDDAGNVRIVDLDDSRRAFRVMPRLHQNIATSVAFRPHEPWQLISAGLDAYAALWDFRRARVLHTWNLNVLGGTDDGSSEPNAQMVNPPWVHSVAESPSGCVLAFGTQPGRIFIQDVPPRGPTSLPSGSKGKKQDHAELKPSCAGESSVVGTWLSGPHSGPVAALAFWDDTLLVSGSAGRDKCFALWRVRPAMREAPPIAVVKNHAKINALCVVDDTQGTAPLICVADQTPELSLYRFLL</sequence>
<evidence type="ECO:0000313" key="5">
    <source>
        <dbReference type="EMBL" id="KAA8495115.1"/>
    </source>
</evidence>
<dbReference type="PANTHER" id="PTHR44666">
    <property type="entry name" value="WD REPEAT-CONTAINING PROTEIN 53"/>
    <property type="match status" value="1"/>
</dbReference>
<dbReference type="InterPro" id="IPR019775">
    <property type="entry name" value="WD40_repeat_CS"/>
</dbReference>
<feature type="repeat" description="WD" evidence="3">
    <location>
        <begin position="46"/>
        <end position="68"/>
    </location>
</feature>
<evidence type="ECO:0000256" key="4">
    <source>
        <dbReference type="SAM" id="MobiDB-lite"/>
    </source>
</evidence>
<protein>
    <submittedName>
        <fullName evidence="5">WD repeat-containing protein 53-like</fullName>
    </submittedName>
</protein>
<feature type="repeat" description="WD" evidence="3">
    <location>
        <begin position="185"/>
        <end position="227"/>
    </location>
</feature>
<feature type="region of interest" description="Disordered" evidence="4">
    <location>
        <begin position="278"/>
        <end position="303"/>
    </location>
</feature>
<evidence type="ECO:0000256" key="2">
    <source>
        <dbReference type="ARBA" id="ARBA00022737"/>
    </source>
</evidence>
<comment type="caution">
    <text evidence="5">The sequence shown here is derived from an EMBL/GenBank/DDBJ whole genome shotgun (WGS) entry which is preliminary data.</text>
</comment>
<dbReference type="SMART" id="SM00320">
    <property type="entry name" value="WD40"/>
    <property type="match status" value="4"/>
</dbReference>
<keyword evidence="2" id="KW-0677">Repeat</keyword>
<dbReference type="InterPro" id="IPR001680">
    <property type="entry name" value="WD40_rpt"/>
</dbReference>
<dbReference type="OrthoDB" id="2161379at2759"/>
<dbReference type="PROSITE" id="PS00678">
    <property type="entry name" value="WD_REPEATS_1"/>
    <property type="match status" value="2"/>
</dbReference>
<dbReference type="PANTHER" id="PTHR44666:SF1">
    <property type="entry name" value="WD REPEAT-CONTAINING PROTEIN 53"/>
    <property type="match status" value="1"/>
</dbReference>